<organism evidence="2 3">
    <name type="scientific">Triticum turgidum subsp. durum</name>
    <name type="common">Durum wheat</name>
    <name type="synonym">Triticum durum</name>
    <dbReference type="NCBI Taxonomy" id="4567"/>
    <lineage>
        <taxon>Eukaryota</taxon>
        <taxon>Viridiplantae</taxon>
        <taxon>Streptophyta</taxon>
        <taxon>Embryophyta</taxon>
        <taxon>Tracheophyta</taxon>
        <taxon>Spermatophyta</taxon>
        <taxon>Magnoliopsida</taxon>
        <taxon>Liliopsida</taxon>
        <taxon>Poales</taxon>
        <taxon>Poaceae</taxon>
        <taxon>BOP clade</taxon>
        <taxon>Pooideae</taxon>
        <taxon>Triticodae</taxon>
        <taxon>Triticeae</taxon>
        <taxon>Triticinae</taxon>
        <taxon>Triticum</taxon>
    </lineage>
</organism>
<feature type="region of interest" description="Disordered" evidence="1">
    <location>
        <begin position="83"/>
        <end position="109"/>
    </location>
</feature>
<gene>
    <name evidence="2" type="ORF">TRITD_1Bv1G010450</name>
</gene>
<dbReference type="Gramene" id="TRITD1Bv1G010450.1">
    <property type="protein sequence ID" value="TRITD1Bv1G010450.1"/>
    <property type="gene ID" value="TRITD1Bv1G010450"/>
</dbReference>
<dbReference type="OMA" id="PADMIRM"/>
<dbReference type="EMBL" id="LT934112">
    <property type="protein sequence ID" value="VAH12820.1"/>
    <property type="molecule type" value="Genomic_DNA"/>
</dbReference>
<protein>
    <submittedName>
        <fullName evidence="2">Uncharacterized protein</fullName>
    </submittedName>
</protein>
<name>A0A9R0V310_TRITD</name>
<keyword evidence="3" id="KW-1185">Reference proteome</keyword>
<evidence type="ECO:0000313" key="2">
    <source>
        <dbReference type="EMBL" id="VAH12820.1"/>
    </source>
</evidence>
<dbReference type="AlphaFoldDB" id="A0A9R0V310"/>
<reference evidence="2 3" key="1">
    <citation type="submission" date="2017-09" db="EMBL/GenBank/DDBJ databases">
        <authorList>
            <consortium name="International Durum Wheat Genome Sequencing Consortium (IDWGSC)"/>
            <person name="Milanesi L."/>
        </authorList>
    </citation>
    <scope>NUCLEOTIDE SEQUENCE [LARGE SCALE GENOMIC DNA]</scope>
    <source>
        <strain evidence="3">cv. Svevo</strain>
    </source>
</reference>
<dbReference type="PANTHER" id="PTHR36138">
    <property type="entry name" value="EXPRESSED PROTEIN-RELATED"/>
    <property type="match status" value="1"/>
</dbReference>
<dbReference type="PANTHER" id="PTHR36138:SF10">
    <property type="match status" value="1"/>
</dbReference>
<evidence type="ECO:0000256" key="1">
    <source>
        <dbReference type="SAM" id="MobiDB-lite"/>
    </source>
</evidence>
<evidence type="ECO:0000313" key="3">
    <source>
        <dbReference type="Proteomes" id="UP000324705"/>
    </source>
</evidence>
<accession>A0A9R0V310</accession>
<proteinExistence type="predicted"/>
<sequence length="109" mass="12866">MKYVMSYKPKPYTVELPADMIRMFPEMAASYYMMKADTAQVADSNEREMLELQKDYAQQLEAKGIVTYEVEVDEDYEEEKDYALLHPPGRRRHRPGVMKNHQGETRKLN</sequence>
<dbReference type="Proteomes" id="UP000324705">
    <property type="component" value="Chromosome 1B"/>
</dbReference>